<dbReference type="SUPFAM" id="SSF46689">
    <property type="entry name" value="Homeodomain-like"/>
    <property type="match status" value="1"/>
</dbReference>
<dbReference type="InterPro" id="IPR009057">
    <property type="entry name" value="Homeodomain-like_sf"/>
</dbReference>
<evidence type="ECO:0000256" key="3">
    <source>
        <dbReference type="ARBA" id="ARBA00023163"/>
    </source>
</evidence>
<proteinExistence type="predicted"/>
<dbReference type="InterPro" id="IPR020449">
    <property type="entry name" value="Tscrpt_reg_AraC-type_HTH"/>
</dbReference>
<keyword evidence="1" id="KW-0805">Transcription regulation</keyword>
<evidence type="ECO:0000313" key="5">
    <source>
        <dbReference type="EMBL" id="PYB70838.1"/>
    </source>
</evidence>
<dbReference type="InterPro" id="IPR018060">
    <property type="entry name" value="HTH_AraC"/>
</dbReference>
<dbReference type="InterPro" id="IPR018062">
    <property type="entry name" value="HTH_AraC-typ_CS"/>
</dbReference>
<evidence type="ECO:0000256" key="2">
    <source>
        <dbReference type="ARBA" id="ARBA00023125"/>
    </source>
</evidence>
<evidence type="ECO:0000259" key="4">
    <source>
        <dbReference type="PROSITE" id="PS01124"/>
    </source>
</evidence>
<gene>
    <name evidence="5" type="ORF">DMY87_20485</name>
</gene>
<dbReference type="Pfam" id="PF12833">
    <property type="entry name" value="HTH_18"/>
    <property type="match status" value="1"/>
</dbReference>
<name>A0ABX5NLS6_9HYPH</name>
<dbReference type="PANTHER" id="PTHR47894">
    <property type="entry name" value="HTH-TYPE TRANSCRIPTIONAL REGULATOR GADX"/>
    <property type="match status" value="1"/>
</dbReference>
<dbReference type="Gene3D" id="1.10.10.60">
    <property type="entry name" value="Homeodomain-like"/>
    <property type="match status" value="1"/>
</dbReference>
<evidence type="ECO:0000256" key="1">
    <source>
        <dbReference type="ARBA" id="ARBA00023015"/>
    </source>
</evidence>
<dbReference type="PROSITE" id="PS00041">
    <property type="entry name" value="HTH_ARAC_FAMILY_1"/>
    <property type="match status" value="1"/>
</dbReference>
<dbReference type="PROSITE" id="PS01124">
    <property type="entry name" value="HTH_ARAC_FAMILY_2"/>
    <property type="match status" value="1"/>
</dbReference>
<protein>
    <recommendedName>
        <fullName evidence="4">HTH araC/xylS-type domain-containing protein</fullName>
    </recommendedName>
</protein>
<evidence type="ECO:0000313" key="6">
    <source>
        <dbReference type="Proteomes" id="UP000247536"/>
    </source>
</evidence>
<feature type="domain" description="HTH araC/xylS-type" evidence="4">
    <location>
        <begin position="184"/>
        <end position="281"/>
    </location>
</feature>
<keyword evidence="2" id="KW-0238">DNA-binding</keyword>
<dbReference type="SMART" id="SM00342">
    <property type="entry name" value="HTH_ARAC"/>
    <property type="match status" value="1"/>
</dbReference>
<organism evidence="5 6">
    <name type="scientific">Rhizobium wuzhouense</name>
    <dbReference type="NCBI Taxonomy" id="1986026"/>
    <lineage>
        <taxon>Bacteria</taxon>
        <taxon>Pseudomonadati</taxon>
        <taxon>Pseudomonadota</taxon>
        <taxon>Alphaproteobacteria</taxon>
        <taxon>Hyphomicrobiales</taxon>
        <taxon>Rhizobiaceae</taxon>
        <taxon>Rhizobium/Agrobacterium group</taxon>
        <taxon>Rhizobium</taxon>
    </lineage>
</organism>
<keyword evidence="3" id="KW-0804">Transcription</keyword>
<sequence>MAGRTDAQGDFAVIERISGRIARFTHVVPAIGAHCFIMQATSGTFRRLRADQPGLIVVRRGCKRISSNRIDLEEGPGAAIVLPMNGEWTVVNEIAAGDDYQADAFVFSPELVAAYADSNRAPLREAATFRPDADFEGALERAGRALTEADQPDTIRRHLLGEIIVRLDALGMNLRPGEGESLQDRIRALVGSDVAAEWTANRVTSALGVSEATLRRKLASSGTSLTDILVDIRMTRAVGLLQATELPINQVALEVGYESASKFAARFRERFGMAPRDIRIPAAEIARTGAELDRIGAAAE</sequence>
<dbReference type="PANTHER" id="PTHR47894:SF4">
    <property type="entry name" value="HTH-TYPE TRANSCRIPTIONAL REGULATOR GADX"/>
    <property type="match status" value="1"/>
</dbReference>
<reference evidence="5 6" key="1">
    <citation type="submission" date="2018-06" db="EMBL/GenBank/DDBJ databases">
        <title>Rhizobium wuzhouense sp. nov., isolated from roots of Oryza officinalis.</title>
        <authorList>
            <person name="Yuan T."/>
        </authorList>
    </citation>
    <scope>NUCLEOTIDE SEQUENCE [LARGE SCALE GENOMIC DNA]</scope>
    <source>
        <strain evidence="5 6">W44</strain>
    </source>
</reference>
<dbReference type="Proteomes" id="UP000247536">
    <property type="component" value="Unassembled WGS sequence"/>
</dbReference>
<accession>A0ABX5NLS6</accession>
<comment type="caution">
    <text evidence="5">The sequence shown here is derived from an EMBL/GenBank/DDBJ whole genome shotgun (WGS) entry which is preliminary data.</text>
</comment>
<keyword evidence="6" id="KW-1185">Reference proteome</keyword>
<dbReference type="EMBL" id="QJRY01000008">
    <property type="protein sequence ID" value="PYB70838.1"/>
    <property type="molecule type" value="Genomic_DNA"/>
</dbReference>
<dbReference type="PRINTS" id="PR00032">
    <property type="entry name" value="HTHARAC"/>
</dbReference>